<evidence type="ECO:0000256" key="6">
    <source>
        <dbReference type="ARBA" id="ARBA00022925"/>
    </source>
</evidence>
<dbReference type="PANTHER" id="PTHR28286:SF2">
    <property type="entry name" value="BACTERIORHODOPSIN _OPSIN, NOPA (EUROFUNG)"/>
    <property type="match status" value="1"/>
</dbReference>
<dbReference type="Proteomes" id="UP000306954">
    <property type="component" value="Unassembled WGS sequence"/>
</dbReference>
<evidence type="ECO:0000256" key="9">
    <source>
        <dbReference type="ARBA" id="ARBA00023136"/>
    </source>
</evidence>
<feature type="transmembrane region" description="Helical" evidence="11">
    <location>
        <begin position="212"/>
        <end position="235"/>
    </location>
</feature>
<evidence type="ECO:0000313" key="12">
    <source>
        <dbReference type="EMBL" id="TIB12045.1"/>
    </source>
</evidence>
<dbReference type="EMBL" id="SPOF01000020">
    <property type="protein sequence ID" value="TIB12045.1"/>
    <property type="molecule type" value="Genomic_DNA"/>
</dbReference>
<feature type="transmembrane region" description="Helical" evidence="11">
    <location>
        <begin position="176"/>
        <end position="200"/>
    </location>
</feature>
<sequence length="305" mass="33422">MNIIIVNHSQPIQLPPIAPPHDNLKNPIGLPKPVPVFEAPSHLGRIILWIAFAVFALSTLVTAVHATRLNKRRRTFHALAGVILTITTLSYLTLSTNFGAIYVPESHRHLAPPQHPPLRAIYLGRFVEWFVTVPVTTFTLGLLTGLPWLDIVLGMFASVGFVGTGLLSGFQHSAVGVWFFLIASIVFYLALVYVLGVRGFEVSRIHSDDVRVLYGPLTTLILFSWAVYAIVFGLGTKAKIITFDFELVLYAIIDLGAKAAFSLWLIISHSSIIDEYAAGVLPDSWVDPIGISYQPIATDEGIQSG</sequence>
<evidence type="ECO:0000256" key="4">
    <source>
        <dbReference type="ARBA" id="ARBA00022606"/>
    </source>
</evidence>
<evidence type="ECO:0000256" key="1">
    <source>
        <dbReference type="ARBA" id="ARBA00004141"/>
    </source>
</evidence>
<dbReference type="Pfam" id="PF01036">
    <property type="entry name" value="Bac_rhodopsin"/>
    <property type="match status" value="1"/>
</dbReference>
<protein>
    <recommendedName>
        <fullName evidence="14">Opsin-1</fullName>
    </recommendedName>
</protein>
<dbReference type="GO" id="GO:0007602">
    <property type="term" value="P:phototransduction"/>
    <property type="evidence" value="ECO:0007669"/>
    <property type="project" value="UniProtKB-KW"/>
</dbReference>
<comment type="subcellular location">
    <subcellularLocation>
        <location evidence="1">Membrane</location>
        <topology evidence="1">Multi-pass membrane protein</topology>
    </subcellularLocation>
</comment>
<accession>A0A4T0FS81</accession>
<evidence type="ECO:0000256" key="8">
    <source>
        <dbReference type="ARBA" id="ARBA00022991"/>
    </source>
</evidence>
<dbReference type="Gene3D" id="1.20.1070.10">
    <property type="entry name" value="Rhodopsin 7-helix transmembrane proteins"/>
    <property type="match status" value="1"/>
</dbReference>
<dbReference type="CDD" id="cd15028">
    <property type="entry name" value="7tm_Opsin-1_euk"/>
    <property type="match status" value="1"/>
</dbReference>
<comment type="similarity">
    <text evidence="2">Belongs to the archaeal/bacterial/fungal opsin family.</text>
</comment>
<feature type="transmembrane region" description="Helical" evidence="11">
    <location>
        <begin position="247"/>
        <end position="267"/>
    </location>
</feature>
<dbReference type="GO" id="GO:0009881">
    <property type="term" value="F:photoreceptor activity"/>
    <property type="evidence" value="ECO:0007669"/>
    <property type="project" value="UniProtKB-KW"/>
</dbReference>
<feature type="transmembrane region" description="Helical" evidence="11">
    <location>
        <begin position="78"/>
        <end position="102"/>
    </location>
</feature>
<keyword evidence="8" id="KW-0157">Chromophore</keyword>
<dbReference type="PANTHER" id="PTHR28286">
    <property type="match status" value="1"/>
</dbReference>
<keyword evidence="4" id="KW-0716">Sensory transduction</keyword>
<evidence type="ECO:0000256" key="10">
    <source>
        <dbReference type="ARBA" id="ARBA00023170"/>
    </source>
</evidence>
<dbReference type="SUPFAM" id="SSF81321">
    <property type="entry name" value="Family A G protein-coupled receptor-like"/>
    <property type="match status" value="1"/>
</dbReference>
<dbReference type="AlphaFoldDB" id="A0A4T0FS81"/>
<dbReference type="OrthoDB" id="536545at2759"/>
<evidence type="ECO:0000256" key="2">
    <source>
        <dbReference type="ARBA" id="ARBA00008130"/>
    </source>
</evidence>
<dbReference type="InterPro" id="IPR001425">
    <property type="entry name" value="Arc/bac/fun_rhodopsins"/>
</dbReference>
<dbReference type="SMART" id="SM01021">
    <property type="entry name" value="Bac_rhodopsin"/>
    <property type="match status" value="1"/>
</dbReference>
<evidence type="ECO:0000256" key="11">
    <source>
        <dbReference type="SAM" id="Phobius"/>
    </source>
</evidence>
<dbReference type="GO" id="GO:0005783">
    <property type="term" value="C:endoplasmic reticulum"/>
    <property type="evidence" value="ECO:0007669"/>
    <property type="project" value="TreeGrafter"/>
</dbReference>
<evidence type="ECO:0000313" key="13">
    <source>
        <dbReference type="Proteomes" id="UP000306954"/>
    </source>
</evidence>
<evidence type="ECO:0000256" key="3">
    <source>
        <dbReference type="ARBA" id="ARBA00022543"/>
    </source>
</evidence>
<proteinExistence type="inferred from homology"/>
<name>A0A4T0FS81_WALIC</name>
<keyword evidence="7 11" id="KW-1133">Transmembrane helix</keyword>
<keyword evidence="6" id="KW-0681">Retinal protein</keyword>
<feature type="transmembrane region" description="Helical" evidence="11">
    <location>
        <begin position="151"/>
        <end position="170"/>
    </location>
</feature>
<evidence type="ECO:0000256" key="5">
    <source>
        <dbReference type="ARBA" id="ARBA00022692"/>
    </source>
</evidence>
<keyword evidence="5 11" id="KW-0812">Transmembrane</keyword>
<feature type="transmembrane region" description="Helical" evidence="11">
    <location>
        <begin position="122"/>
        <end position="144"/>
    </location>
</feature>
<feature type="transmembrane region" description="Helical" evidence="11">
    <location>
        <begin position="46"/>
        <end position="66"/>
    </location>
</feature>
<dbReference type="GO" id="GO:0005886">
    <property type="term" value="C:plasma membrane"/>
    <property type="evidence" value="ECO:0007669"/>
    <property type="project" value="TreeGrafter"/>
</dbReference>
<keyword evidence="3" id="KW-0600">Photoreceptor protein</keyword>
<comment type="caution">
    <text evidence="12">The sequence shown here is derived from an EMBL/GenBank/DDBJ whole genome shotgun (WGS) entry which is preliminary data.</text>
</comment>
<dbReference type="PRINTS" id="PR00251">
    <property type="entry name" value="BACTRLOPSIN"/>
</dbReference>
<evidence type="ECO:0000256" key="7">
    <source>
        <dbReference type="ARBA" id="ARBA00022989"/>
    </source>
</evidence>
<keyword evidence="9 11" id="KW-0472">Membrane</keyword>
<gene>
    <name evidence="12" type="ORF">E3P90_02152</name>
</gene>
<keyword evidence="10" id="KW-0675">Receptor</keyword>
<organism evidence="12 13">
    <name type="scientific">Wallemia ichthyophaga</name>
    <dbReference type="NCBI Taxonomy" id="245174"/>
    <lineage>
        <taxon>Eukaryota</taxon>
        <taxon>Fungi</taxon>
        <taxon>Dikarya</taxon>
        <taxon>Basidiomycota</taxon>
        <taxon>Wallemiomycotina</taxon>
        <taxon>Wallemiomycetes</taxon>
        <taxon>Wallemiales</taxon>
        <taxon>Wallemiaceae</taxon>
        <taxon>Wallemia</taxon>
    </lineage>
</organism>
<reference evidence="12 13" key="1">
    <citation type="submission" date="2019-03" db="EMBL/GenBank/DDBJ databases">
        <title>Sequencing 23 genomes of Wallemia ichthyophaga.</title>
        <authorList>
            <person name="Gostincar C."/>
        </authorList>
    </citation>
    <scope>NUCLEOTIDE SEQUENCE [LARGE SCALE GENOMIC DNA]</scope>
    <source>
        <strain evidence="12 13">EXF-8621</strain>
    </source>
</reference>
<evidence type="ECO:0008006" key="14">
    <source>
        <dbReference type="Google" id="ProtNLM"/>
    </source>
</evidence>